<reference evidence="3" key="2">
    <citation type="journal article" date="2022" name="Front. Microbiol.">
        <title>Comparative Genomic Analysis Revealed Distinct Molecular Components and Organization of CO2-Concentrating Mechanism in Thermophilic Cyanobacteria.</title>
        <authorList>
            <person name="Tang J."/>
            <person name="Zhou H."/>
            <person name="Yao D."/>
            <person name="Riaz S."/>
            <person name="You D."/>
            <person name="Klepacz-Smolka A."/>
            <person name="Daroch M."/>
        </authorList>
    </citation>
    <scope>NUCLEOTIDE SEQUENCE [LARGE SCALE GENOMIC DNA]</scope>
    <source>
        <strain evidence="3">PCC 6715</strain>
    </source>
</reference>
<organism evidence="2 3">
    <name type="scientific">Parathermosynechococcus lividus PCC 6715</name>
    <dbReference type="NCBI Taxonomy" id="1917166"/>
    <lineage>
        <taxon>Bacteria</taxon>
        <taxon>Bacillati</taxon>
        <taxon>Cyanobacteriota</taxon>
        <taxon>Cyanophyceae</taxon>
        <taxon>Acaryochloridales</taxon>
        <taxon>Thermosynechococcaceae</taxon>
        <taxon>Parathermosynechococcus</taxon>
    </lineage>
</organism>
<dbReference type="GO" id="GO:0016757">
    <property type="term" value="F:glycosyltransferase activity"/>
    <property type="evidence" value="ECO:0007669"/>
    <property type="project" value="TreeGrafter"/>
</dbReference>
<dbReference type="Pfam" id="PF13692">
    <property type="entry name" value="Glyco_trans_1_4"/>
    <property type="match status" value="1"/>
</dbReference>
<dbReference type="KEGG" id="slw:BRW62_02230"/>
<gene>
    <name evidence="2" type="ORF">BRW62_02230</name>
</gene>
<keyword evidence="3" id="KW-1185">Reference proteome</keyword>
<dbReference type="Gene3D" id="3.40.50.2000">
    <property type="entry name" value="Glycogen Phosphorylase B"/>
    <property type="match status" value="2"/>
</dbReference>
<keyword evidence="2" id="KW-0808">Transferase</keyword>
<dbReference type="SUPFAM" id="SSF53756">
    <property type="entry name" value="UDP-Glycosyltransferase/glycogen phosphorylase"/>
    <property type="match status" value="1"/>
</dbReference>
<dbReference type="Pfam" id="PF13439">
    <property type="entry name" value="Glyco_transf_4"/>
    <property type="match status" value="1"/>
</dbReference>
<dbReference type="PANTHER" id="PTHR12526:SF635">
    <property type="entry name" value="GLYCOSYL TRANSFERASE GROUP 1"/>
    <property type="match status" value="1"/>
</dbReference>
<dbReference type="PANTHER" id="PTHR12526">
    <property type="entry name" value="GLYCOSYLTRANSFERASE"/>
    <property type="match status" value="1"/>
</dbReference>
<dbReference type="RefSeq" id="WP_099798107.1">
    <property type="nucleotide sequence ID" value="NZ_CP018092.1"/>
</dbReference>
<protein>
    <submittedName>
        <fullName evidence="2">Glycosyl transferase</fullName>
    </submittedName>
</protein>
<evidence type="ECO:0000313" key="2">
    <source>
        <dbReference type="EMBL" id="ATS17758.1"/>
    </source>
</evidence>
<evidence type="ECO:0000313" key="3">
    <source>
        <dbReference type="Proteomes" id="UP000231057"/>
    </source>
</evidence>
<dbReference type="CDD" id="cd03825">
    <property type="entry name" value="GT4_WcaC-like"/>
    <property type="match status" value="1"/>
</dbReference>
<dbReference type="OrthoDB" id="9768685at2"/>
<feature type="domain" description="Glycosyltransferase subfamily 4-like N-terminal" evidence="1">
    <location>
        <begin position="12"/>
        <end position="214"/>
    </location>
</feature>
<dbReference type="AlphaFoldDB" id="A0A2D2PZT2"/>
<dbReference type="EMBL" id="CP018092">
    <property type="protein sequence ID" value="ATS17758.1"/>
    <property type="molecule type" value="Genomic_DNA"/>
</dbReference>
<reference evidence="2 3" key="1">
    <citation type="submission" date="2016-11" db="EMBL/GenBank/DDBJ databases">
        <title>Complete genome sequence of thermophilic cyanobacteria strain Synechococcus sp. PCC6715.</title>
        <authorList>
            <person name="Tang J."/>
            <person name="Daroch M."/>
            <person name="Liang Y."/>
            <person name="Jiang D."/>
            <person name="Shah M."/>
        </authorList>
    </citation>
    <scope>NUCLEOTIDE SEQUENCE [LARGE SCALE GENOMIC DNA]</scope>
    <source>
        <strain evidence="2 3">PCC 6715</strain>
    </source>
</reference>
<proteinExistence type="predicted"/>
<sequence>MHVFHLNHSDIVGGAARAAYRIHCALRTADVDSRLMTDVAISGDWTVQAPNSKITKAWVVLRPHLGSLATRLLRTDNPVLHSPSIFPSGRLRRLNTCEADLVHLHWVQNEMLSVADIGRLQKPLVWTLHDMWAFCGAEHYAEDRRWQEGYRANNRPAYERGVDLNRWTWERKRKHWKHPIQIVTPSQWLAACVRQSALMHDWPVTVIPNPIDTEAWQPLNRELARKLLNLPLEVPLVLFGAVGGTRDPRKGFDLLQAALQSLQVNVSGLELLVFGERQPQQPPDLGFPTHYAGHLYDDVSLRILYSAADVMVVPSRQDNLPNTAIESIACGTPVVAFAVGGLPDIVTHQQTGYLATPFDAADLAHGIQWVIEDSYRHAQLCANARAFAVREFAYPVVAKQYLAVYEEVLARHRTQPRPA</sequence>
<dbReference type="Proteomes" id="UP000231057">
    <property type="component" value="Chromosome"/>
</dbReference>
<evidence type="ECO:0000259" key="1">
    <source>
        <dbReference type="Pfam" id="PF13439"/>
    </source>
</evidence>
<name>A0A2D2PZT2_PARLV</name>
<accession>A0A2D2PZT2</accession>
<dbReference type="InterPro" id="IPR028098">
    <property type="entry name" value="Glyco_trans_4-like_N"/>
</dbReference>